<reference evidence="2 3" key="1">
    <citation type="submission" date="2015-10" db="EMBL/GenBank/DDBJ databases">
        <title>Full genome of DAOMC 229536 Phialocephala scopiformis, a fungal endophyte of spruce producing the potent anti-insectan compound rugulosin.</title>
        <authorList>
            <consortium name="DOE Joint Genome Institute"/>
            <person name="Walker A.K."/>
            <person name="Frasz S.L."/>
            <person name="Seifert K.A."/>
            <person name="Miller J.D."/>
            <person name="Mondo S.J."/>
            <person name="Labutti K."/>
            <person name="Lipzen A."/>
            <person name="Dockter R."/>
            <person name="Kennedy M."/>
            <person name="Grigoriev I.V."/>
            <person name="Spatafora J.W."/>
        </authorList>
    </citation>
    <scope>NUCLEOTIDE SEQUENCE [LARGE SCALE GENOMIC DNA]</scope>
    <source>
        <strain evidence="2 3">CBS 120377</strain>
    </source>
</reference>
<evidence type="ECO:0000313" key="2">
    <source>
        <dbReference type="EMBL" id="KUJ15383.1"/>
    </source>
</evidence>
<protein>
    <submittedName>
        <fullName evidence="2">Uncharacterized protein</fullName>
    </submittedName>
</protein>
<feature type="region of interest" description="Disordered" evidence="1">
    <location>
        <begin position="185"/>
        <end position="216"/>
    </location>
</feature>
<dbReference type="InterPro" id="IPR016181">
    <property type="entry name" value="Acyl_CoA_acyltransferase"/>
</dbReference>
<dbReference type="EMBL" id="KQ947418">
    <property type="protein sequence ID" value="KUJ15383.1"/>
    <property type="molecule type" value="Genomic_DNA"/>
</dbReference>
<sequence length="537" mass="61374">MAANFWRDMEEPSHDMSELAFELFDRYGYLNAKFKDHCIQRGTGVWGAEMDNGPLFLIERTIVTDRDLRGKGIGRAMISLMIQKAQTREKPQTGEQIQMSKIFYGEEDLSKYSTLHAVVVPGWLRSDVEPLAKGVSRAEKRKIYNQACDDAVAFYRTFGFRRIGASSCFGYSFDPAHKSRAIEASADYDPPEPPEEDLSEDEGANPFDDSKQQKKMDRLRDKLPLHHATLTLPDKECVAFYKGFLDHSGIEWKQSDRLENNVLHVAACQQKPESVKWIMENANTGTVLSSSRNIHGYTPLEALQDVLEIGRTRKEVRMLTLVVADQFEGFNTDAVDCLSLLTGLDPRTMSKIQRQRLKFGCTCGECLDGFMSPRMCAALLFQAETTCDMLDMDIGNGPDWCMSNDYMFTYVAPDLRQNFRTNKSYREGFKNIFGFMAECLRAKMLPVRDNVLLQWENESEWPPVTRNYLQRGGTLEGKIEPALRICFDHAQEQGEKTGDGEYERVMKNEVPLLKKCRNDDEFRFVAVQCGLPAQEYY</sequence>
<dbReference type="InParanoid" id="A0A194X5B9"/>
<evidence type="ECO:0000256" key="1">
    <source>
        <dbReference type="SAM" id="MobiDB-lite"/>
    </source>
</evidence>
<dbReference type="GeneID" id="28821753"/>
<dbReference type="KEGG" id="psco:LY89DRAFT_648653"/>
<dbReference type="RefSeq" id="XP_018069738.1">
    <property type="nucleotide sequence ID" value="XM_018212027.1"/>
</dbReference>
<name>A0A194X5B9_MOLSC</name>
<proteinExistence type="predicted"/>
<dbReference type="AlphaFoldDB" id="A0A194X5B9"/>
<gene>
    <name evidence="2" type="ORF">LY89DRAFT_648653</name>
</gene>
<evidence type="ECO:0000313" key="3">
    <source>
        <dbReference type="Proteomes" id="UP000070700"/>
    </source>
</evidence>
<dbReference type="OrthoDB" id="508139at2759"/>
<feature type="compositionally biased region" description="Acidic residues" evidence="1">
    <location>
        <begin position="189"/>
        <end position="203"/>
    </location>
</feature>
<dbReference type="Proteomes" id="UP000070700">
    <property type="component" value="Unassembled WGS sequence"/>
</dbReference>
<dbReference type="Gene3D" id="3.40.630.30">
    <property type="match status" value="1"/>
</dbReference>
<organism evidence="2 3">
    <name type="scientific">Mollisia scopiformis</name>
    <name type="common">Conifer needle endophyte fungus</name>
    <name type="synonym">Phialocephala scopiformis</name>
    <dbReference type="NCBI Taxonomy" id="149040"/>
    <lineage>
        <taxon>Eukaryota</taxon>
        <taxon>Fungi</taxon>
        <taxon>Dikarya</taxon>
        <taxon>Ascomycota</taxon>
        <taxon>Pezizomycotina</taxon>
        <taxon>Leotiomycetes</taxon>
        <taxon>Helotiales</taxon>
        <taxon>Mollisiaceae</taxon>
        <taxon>Mollisia</taxon>
    </lineage>
</organism>
<accession>A0A194X5B9</accession>
<dbReference type="SUPFAM" id="SSF55729">
    <property type="entry name" value="Acyl-CoA N-acyltransferases (Nat)"/>
    <property type="match status" value="1"/>
</dbReference>
<dbReference type="InterPro" id="IPR036770">
    <property type="entry name" value="Ankyrin_rpt-contain_sf"/>
</dbReference>
<keyword evidence="3" id="KW-1185">Reference proteome</keyword>
<dbReference type="CDD" id="cd04301">
    <property type="entry name" value="NAT_SF"/>
    <property type="match status" value="1"/>
</dbReference>
<dbReference type="Gene3D" id="1.25.40.20">
    <property type="entry name" value="Ankyrin repeat-containing domain"/>
    <property type="match status" value="1"/>
</dbReference>